<name>G0TUI2_TRYVY</name>
<gene>
    <name evidence="1" type="ORF">TVY486_0402820</name>
</gene>
<accession>G0TUI2</accession>
<dbReference type="EMBL" id="HE573020">
    <property type="protein sequence ID" value="CCC47616.1"/>
    <property type="molecule type" value="Genomic_DNA"/>
</dbReference>
<proteinExistence type="predicted"/>
<reference evidence="1" key="1">
    <citation type="journal article" date="2012" name="Proc. Natl. Acad. Sci. U.S.A.">
        <title>Antigenic diversity is generated by distinct evolutionary mechanisms in African trypanosome species.</title>
        <authorList>
            <person name="Jackson A.P."/>
            <person name="Berry A."/>
            <person name="Aslett M."/>
            <person name="Allison H.C."/>
            <person name="Burton P."/>
            <person name="Vavrova-Anderson J."/>
            <person name="Brown R."/>
            <person name="Browne H."/>
            <person name="Corton N."/>
            <person name="Hauser H."/>
            <person name="Gamble J."/>
            <person name="Gilderthorp R."/>
            <person name="Marcello L."/>
            <person name="McQuillan J."/>
            <person name="Otto T.D."/>
            <person name="Quail M.A."/>
            <person name="Sanders M.J."/>
            <person name="van Tonder A."/>
            <person name="Ginger M.L."/>
            <person name="Field M.C."/>
            <person name="Barry J.D."/>
            <person name="Hertz-Fowler C."/>
            <person name="Berriman M."/>
        </authorList>
    </citation>
    <scope>NUCLEOTIDE SEQUENCE</scope>
    <source>
        <strain evidence="1">Y486</strain>
    </source>
</reference>
<organism evidence="1">
    <name type="scientific">Trypanosoma vivax (strain Y486)</name>
    <dbReference type="NCBI Taxonomy" id="1055687"/>
    <lineage>
        <taxon>Eukaryota</taxon>
        <taxon>Discoba</taxon>
        <taxon>Euglenozoa</taxon>
        <taxon>Kinetoplastea</taxon>
        <taxon>Metakinetoplastina</taxon>
        <taxon>Trypanosomatida</taxon>
        <taxon>Trypanosomatidae</taxon>
        <taxon>Trypanosoma</taxon>
        <taxon>Duttonella</taxon>
    </lineage>
</organism>
<protein>
    <submittedName>
        <fullName evidence="1">Uncharacterized protein</fullName>
    </submittedName>
</protein>
<evidence type="ECO:0000313" key="1">
    <source>
        <dbReference type="EMBL" id="CCC47616.1"/>
    </source>
</evidence>
<dbReference type="OMA" id="QPCTDTA"/>
<dbReference type="VEuPathDB" id="TriTrypDB:TvY486_0402820"/>
<sequence>MACDAVAKELAAALSEIESFKPSATTSLDTVLLGEIADYVESGARQDATLGRLRQVLLYIEKSPAPVTSNTPVDVKVEKIGVHAAEAEQAAVETTTEELGRRRAQRLLAEALMLRYQRRA</sequence>
<dbReference type="AlphaFoldDB" id="G0TUI2"/>